<gene>
    <name evidence="1" type="ORF">C3712_16455</name>
</gene>
<protein>
    <submittedName>
        <fullName evidence="1">Uncharacterized protein</fullName>
    </submittedName>
</protein>
<reference evidence="1 2" key="1">
    <citation type="submission" date="2018-02" db="EMBL/GenBank/DDBJ databases">
        <title>Lelliotia aquatilis sp. nov., isolated from drinking water.</title>
        <authorList>
            <person name="Kaempfer P."/>
            <person name="Glaeser S."/>
            <person name="Exner M."/>
            <person name="Doijad S."/>
            <person name="Chakraborty T."/>
        </authorList>
    </citation>
    <scope>NUCLEOTIDE SEQUENCE [LARGE SCALE GENOMIC DNA]</scope>
    <source>
        <strain evidence="1 2">6331-17</strain>
    </source>
</reference>
<evidence type="ECO:0000313" key="2">
    <source>
        <dbReference type="Proteomes" id="UP000237025"/>
    </source>
</evidence>
<name>A0ABX5A101_9ENTR</name>
<proteinExistence type="predicted"/>
<evidence type="ECO:0000313" key="1">
    <source>
        <dbReference type="EMBL" id="POZ21072.1"/>
    </source>
</evidence>
<organism evidence="1 2">
    <name type="scientific">Lelliottia aquatilis</name>
    <dbReference type="NCBI Taxonomy" id="2080838"/>
    <lineage>
        <taxon>Bacteria</taxon>
        <taxon>Pseudomonadati</taxon>
        <taxon>Pseudomonadota</taxon>
        <taxon>Gammaproteobacteria</taxon>
        <taxon>Enterobacterales</taxon>
        <taxon>Enterobacteriaceae</taxon>
        <taxon>Lelliottia</taxon>
    </lineage>
</organism>
<accession>A0ABX5A101</accession>
<sequence length="87" mass="9896">MRQICDRFMKNISTMNGKPLFYYSGYFPATGTLDTQNHSSCIKVSRCSQRRGSLKDEVYNPVHSFLPRNCYAHTSHLGLASGSKFLQ</sequence>
<dbReference type="Proteomes" id="UP000237025">
    <property type="component" value="Unassembled WGS sequence"/>
</dbReference>
<keyword evidence="2" id="KW-1185">Reference proteome</keyword>
<dbReference type="EMBL" id="PQVW01000014">
    <property type="protein sequence ID" value="POZ21072.1"/>
    <property type="molecule type" value="Genomic_DNA"/>
</dbReference>
<comment type="caution">
    <text evidence="1">The sequence shown here is derived from an EMBL/GenBank/DDBJ whole genome shotgun (WGS) entry which is preliminary data.</text>
</comment>